<reference evidence="3" key="1">
    <citation type="submission" date="2021-02" db="EMBL/GenBank/DDBJ databases">
        <authorList>
            <person name="Dougan E. K."/>
            <person name="Rhodes N."/>
            <person name="Thang M."/>
            <person name="Chan C."/>
        </authorList>
    </citation>
    <scope>NUCLEOTIDE SEQUENCE</scope>
</reference>
<dbReference type="OMA" id="PWHGHIS"/>
<comment type="caution">
    <text evidence="3">The sequence shown here is derived from an EMBL/GenBank/DDBJ whole genome shotgun (WGS) entry which is preliminary data.</text>
</comment>
<feature type="region of interest" description="Disordered" evidence="1">
    <location>
        <begin position="344"/>
        <end position="401"/>
    </location>
</feature>
<evidence type="ECO:0000313" key="3">
    <source>
        <dbReference type="EMBL" id="CAE8704474.1"/>
    </source>
</evidence>
<evidence type="ECO:0000313" key="4">
    <source>
        <dbReference type="Proteomes" id="UP000626109"/>
    </source>
</evidence>
<evidence type="ECO:0000313" key="2">
    <source>
        <dbReference type="EMBL" id="CAE8626458.1"/>
    </source>
</evidence>
<accession>A0A813KNX2</accession>
<dbReference type="Proteomes" id="UP000626109">
    <property type="component" value="Unassembled WGS sequence"/>
</dbReference>
<feature type="region of interest" description="Disordered" evidence="1">
    <location>
        <begin position="414"/>
        <end position="434"/>
    </location>
</feature>
<organism evidence="3 4">
    <name type="scientific">Polarella glacialis</name>
    <name type="common">Dinoflagellate</name>
    <dbReference type="NCBI Taxonomy" id="89957"/>
    <lineage>
        <taxon>Eukaryota</taxon>
        <taxon>Sar</taxon>
        <taxon>Alveolata</taxon>
        <taxon>Dinophyceae</taxon>
        <taxon>Suessiales</taxon>
        <taxon>Suessiaceae</taxon>
        <taxon>Polarella</taxon>
    </lineage>
</organism>
<evidence type="ECO:0000313" key="5">
    <source>
        <dbReference type="Proteomes" id="UP000654075"/>
    </source>
</evidence>
<gene>
    <name evidence="2" type="ORF">PGLA1383_LOCUS43384</name>
    <name evidence="3" type="ORF">PGLA2088_LOCUS33188</name>
</gene>
<feature type="region of interest" description="Disordered" evidence="1">
    <location>
        <begin position="85"/>
        <end position="125"/>
    </location>
</feature>
<keyword evidence="5" id="KW-1185">Reference proteome</keyword>
<sequence length="455" mass="46566">MRREIEVGSFPEEDDQDFKALLEALVSEGAELRSPKSASLPSGWDKDTASKRLSEHLALVDAALAAKSKSLELLDLEVAGLRNEVSEPATGTPQAAKSMPGASPTSTSMPALTSAKPKSAQRQSHSGLNALKATGTGSTAASVASASSCQAAHAVTASQWRPVAASHAASSQPRCSSQPPTLNPALFQPVLASTSSSVRACSPVSAWHVGMPNGSYVRTASPAPMLGTPQAQMAQMVQRLAQPQQLQRLSSAPVGWHGGAAIAHQRGISPHPMSGVTVVAGGLRATSPFRALSPPAAMRSPSAGLSRPMHSMLAPGTVLMRGGPQSGSLVGGPGSSLVARRDASPIRRPNGAQAGLELSSSSRRHGSRFAVVSSAPTAGAPAGTSPSWSPPSPAPAQQQAQGVSRFVLVAPASAEARHRPVTPRRSGSRPAPIASNPAAALRYANQPVPVHQVHL</sequence>
<dbReference type="AlphaFoldDB" id="A0A813KNX2"/>
<feature type="compositionally biased region" description="Low complexity" evidence="1">
    <location>
        <begin position="370"/>
        <end position="387"/>
    </location>
</feature>
<evidence type="ECO:0000256" key="1">
    <source>
        <dbReference type="SAM" id="MobiDB-lite"/>
    </source>
</evidence>
<proteinExistence type="predicted"/>
<dbReference type="Proteomes" id="UP000654075">
    <property type="component" value="Unassembled WGS sequence"/>
</dbReference>
<name>A0A813KNX2_POLGL</name>
<protein>
    <submittedName>
        <fullName evidence="3">Uncharacterized protein</fullName>
    </submittedName>
</protein>
<dbReference type="EMBL" id="CAJNNV010028972">
    <property type="protein sequence ID" value="CAE8626458.1"/>
    <property type="molecule type" value="Genomic_DNA"/>
</dbReference>
<dbReference type="EMBL" id="CAJNNW010030784">
    <property type="protein sequence ID" value="CAE8704474.1"/>
    <property type="molecule type" value="Genomic_DNA"/>
</dbReference>